<evidence type="ECO:0000313" key="3">
    <source>
        <dbReference type="Proteomes" id="UP001183794"/>
    </source>
</evidence>
<dbReference type="InterPro" id="IPR032710">
    <property type="entry name" value="NTF2-like_dom_sf"/>
</dbReference>
<comment type="caution">
    <text evidence="2">The sequence shown here is derived from an EMBL/GenBank/DDBJ whole genome shotgun (WGS) entry which is preliminary data.</text>
</comment>
<sequence length="126" mass="14246">MTIEELLALEHRGWKSLCEGTGADFYAQIMTPDAVMLLSHGVVLDRDAVLGSLNNAPPWDRYEIRDERLLRLTEDTAALVYTGHAFRAGEPEFLALMSSVYIRQNGAWRLVLYQQTPIPASKEPER</sequence>
<feature type="domain" description="DUF4440" evidence="1">
    <location>
        <begin position="6"/>
        <end position="110"/>
    </location>
</feature>
<dbReference type="Pfam" id="PF14534">
    <property type="entry name" value="DUF4440"/>
    <property type="match status" value="1"/>
</dbReference>
<accession>A0ABU2B0A0</accession>
<dbReference type="SUPFAM" id="SSF54427">
    <property type="entry name" value="NTF2-like"/>
    <property type="match status" value="1"/>
</dbReference>
<proteinExistence type="predicted"/>
<organism evidence="2 3">
    <name type="scientific">Enteractinococcus fodinae</name>
    <dbReference type="NCBI Taxonomy" id="684663"/>
    <lineage>
        <taxon>Bacteria</taxon>
        <taxon>Bacillati</taxon>
        <taxon>Actinomycetota</taxon>
        <taxon>Actinomycetes</taxon>
        <taxon>Micrococcales</taxon>
        <taxon>Micrococcaceae</taxon>
    </lineage>
</organism>
<protein>
    <recommendedName>
        <fullName evidence="1">DUF4440 domain-containing protein</fullName>
    </recommendedName>
</protein>
<dbReference type="RefSeq" id="WP_310172719.1">
    <property type="nucleotide sequence ID" value="NZ_BAABHE010000002.1"/>
</dbReference>
<dbReference type="Gene3D" id="3.10.450.50">
    <property type="match status" value="1"/>
</dbReference>
<reference evidence="2 3" key="1">
    <citation type="submission" date="2023-07" db="EMBL/GenBank/DDBJ databases">
        <title>Sequencing the genomes of 1000 actinobacteria strains.</title>
        <authorList>
            <person name="Klenk H.-P."/>
        </authorList>
    </citation>
    <scope>NUCLEOTIDE SEQUENCE [LARGE SCALE GENOMIC DNA]</scope>
    <source>
        <strain evidence="2 3">DSM 22966</strain>
    </source>
</reference>
<gene>
    <name evidence="2" type="ORF">J2S62_001282</name>
</gene>
<dbReference type="EMBL" id="JAVDYJ010000001">
    <property type="protein sequence ID" value="MDR7347025.1"/>
    <property type="molecule type" value="Genomic_DNA"/>
</dbReference>
<name>A0ABU2B0A0_9MICC</name>
<keyword evidence="3" id="KW-1185">Reference proteome</keyword>
<dbReference type="InterPro" id="IPR027843">
    <property type="entry name" value="DUF4440"/>
</dbReference>
<evidence type="ECO:0000259" key="1">
    <source>
        <dbReference type="Pfam" id="PF14534"/>
    </source>
</evidence>
<dbReference type="Proteomes" id="UP001183794">
    <property type="component" value="Unassembled WGS sequence"/>
</dbReference>
<evidence type="ECO:0000313" key="2">
    <source>
        <dbReference type="EMBL" id="MDR7347025.1"/>
    </source>
</evidence>